<accession>A0A2K9E674</accession>
<evidence type="ECO:0000256" key="3">
    <source>
        <dbReference type="ARBA" id="ARBA00022691"/>
    </source>
</evidence>
<protein>
    <submittedName>
        <fullName evidence="5">Ribosomal RNA large subunit methyltransferase K</fullName>
        <ecNumber evidence="5">2.1.1.264</ecNumber>
    </submittedName>
</protein>
<feature type="domain" description="S-adenosylmethionine-dependent methyltransferase" evidence="4">
    <location>
        <begin position="118"/>
        <end position="247"/>
    </location>
</feature>
<dbReference type="CDD" id="cd02440">
    <property type="entry name" value="AdoMet_MTases"/>
    <property type="match status" value="1"/>
</dbReference>
<dbReference type="PANTHER" id="PTHR43042:SF2">
    <property type="entry name" value="SAM-DEPENDENT METHYLTRANSFERASE"/>
    <property type="match status" value="1"/>
</dbReference>
<organism evidence="5 6">
    <name type="scientific">Acetivibrio saccincola</name>
    <dbReference type="NCBI Taxonomy" id="1677857"/>
    <lineage>
        <taxon>Bacteria</taxon>
        <taxon>Bacillati</taxon>
        <taxon>Bacillota</taxon>
        <taxon>Clostridia</taxon>
        <taxon>Eubacteriales</taxon>
        <taxon>Oscillospiraceae</taxon>
        <taxon>Acetivibrio</taxon>
    </lineage>
</organism>
<dbReference type="InterPro" id="IPR013780">
    <property type="entry name" value="Glyco_hydro_b"/>
</dbReference>
<keyword evidence="1 5" id="KW-0489">Methyltransferase</keyword>
<dbReference type="InterPro" id="IPR019614">
    <property type="entry name" value="SAM-dep_methyl-trfase"/>
</dbReference>
<keyword evidence="3" id="KW-0949">S-adenosyl-L-methionine</keyword>
<dbReference type="AlphaFoldDB" id="A0A2K9E674"/>
<dbReference type="EMBL" id="CP025197">
    <property type="protein sequence ID" value="AUG56966.1"/>
    <property type="molecule type" value="Genomic_DNA"/>
</dbReference>
<reference evidence="5 6" key="1">
    <citation type="submission" date="2017-12" db="EMBL/GenBank/DDBJ databases">
        <title>Complete genome sequence of Herbivorax saccincola GGR1, a novel Cellulosome-producing hydrolytic bacterium in a thermophilic biogas plant, established by Illumina and Nanopore MinION sequencing.</title>
        <authorList>
            <person name="Pechtl A."/>
            <person name="Ruckert C."/>
            <person name="Koeck D.E."/>
            <person name="Maus I."/>
            <person name="Winkler A."/>
            <person name="Kalinowski J."/>
            <person name="Puhler A."/>
            <person name="Schwarz W.W."/>
            <person name="Zverlov V.V."/>
            <person name="Schluter A."/>
            <person name="Liebl W."/>
        </authorList>
    </citation>
    <scope>NUCLEOTIDE SEQUENCE [LARGE SCALE GENOMIC DNA]</scope>
    <source>
        <strain evidence="6">SR1</strain>
    </source>
</reference>
<name>A0A2K9E674_9FIRM</name>
<dbReference type="GO" id="GO:0008168">
    <property type="term" value="F:methyltransferase activity"/>
    <property type="evidence" value="ECO:0007669"/>
    <property type="project" value="UniProtKB-KW"/>
</dbReference>
<evidence type="ECO:0000256" key="1">
    <source>
        <dbReference type="ARBA" id="ARBA00022603"/>
    </source>
</evidence>
<sequence length="335" mass="38343">MKKRVNKRYIYTVIYLCSDISIYKQIYNLNRYIQIYNLNDLNGGVIVLITKDWKDYELIDTGDGEKLERWGKYILRRPDPQIIWPIREESGLWKKADAVYHRSSKGGGQWSFKKKLPQRWEISYKGLFFFVEPTGFKHTGIFPEQAVNWDWIIEKISSSPRKINVLNLFAYTGGATVAAAYAGASVCHVDAAKGMVKWAKENLALSGLSDRPVRFIVDDVIKFVKREQRRGNKYDAVIMDPPSYGRGPRGELWKIEDSLFMFVEECLKVLSPKPLFFLINSYTTGFSPTVMSNILKMTVQKKYKGTITCGEVGIPATKTGVILPCGIYGRWEAKG</sequence>
<dbReference type="KEGG" id="hsc:HVS_05165"/>
<gene>
    <name evidence="5" type="primary">rlmK</name>
    <name evidence="5" type="ORF">HVS_05165</name>
</gene>
<dbReference type="EC" id="2.1.1.264" evidence="5"/>
<dbReference type="InterPro" id="IPR029063">
    <property type="entry name" value="SAM-dependent_MTases_sf"/>
</dbReference>
<evidence type="ECO:0000256" key="2">
    <source>
        <dbReference type="ARBA" id="ARBA00022679"/>
    </source>
</evidence>
<dbReference type="Gene3D" id="2.60.40.1180">
    <property type="entry name" value="Golgi alpha-mannosidase II"/>
    <property type="match status" value="1"/>
</dbReference>
<evidence type="ECO:0000259" key="4">
    <source>
        <dbReference type="Pfam" id="PF10672"/>
    </source>
</evidence>
<evidence type="ECO:0000313" key="5">
    <source>
        <dbReference type="EMBL" id="AUG56966.1"/>
    </source>
</evidence>
<keyword evidence="6" id="KW-1185">Reference proteome</keyword>
<dbReference type="PANTHER" id="PTHR43042">
    <property type="entry name" value="SAM-DEPENDENT METHYLTRANSFERASE"/>
    <property type="match status" value="1"/>
</dbReference>
<keyword evidence="2 5" id="KW-0808">Transferase</keyword>
<proteinExistence type="predicted"/>
<dbReference type="Proteomes" id="UP000233534">
    <property type="component" value="Chromosome"/>
</dbReference>
<dbReference type="Pfam" id="PF10672">
    <property type="entry name" value="Methyltrans_SAM"/>
    <property type="match status" value="1"/>
</dbReference>
<dbReference type="GO" id="GO:0032259">
    <property type="term" value="P:methylation"/>
    <property type="evidence" value="ECO:0007669"/>
    <property type="project" value="UniProtKB-KW"/>
</dbReference>
<dbReference type="Gene3D" id="3.40.50.150">
    <property type="entry name" value="Vaccinia Virus protein VP39"/>
    <property type="match status" value="1"/>
</dbReference>
<evidence type="ECO:0000313" key="6">
    <source>
        <dbReference type="Proteomes" id="UP000233534"/>
    </source>
</evidence>
<dbReference type="SUPFAM" id="SSF53335">
    <property type="entry name" value="S-adenosyl-L-methionine-dependent methyltransferases"/>
    <property type="match status" value="1"/>
</dbReference>